<dbReference type="Pfam" id="PF00582">
    <property type="entry name" value="Usp"/>
    <property type="match status" value="1"/>
</dbReference>
<proteinExistence type="inferred from homology"/>
<evidence type="ECO:0000313" key="4">
    <source>
        <dbReference type="Proteomes" id="UP001203207"/>
    </source>
</evidence>
<dbReference type="AlphaFoldDB" id="A0AAE3FZT3"/>
<organism evidence="3 4">
    <name type="scientific">Natronocalculus amylovorans</name>
    <dbReference type="NCBI Taxonomy" id="2917812"/>
    <lineage>
        <taxon>Archaea</taxon>
        <taxon>Methanobacteriati</taxon>
        <taxon>Methanobacteriota</taxon>
        <taxon>Stenosarchaea group</taxon>
        <taxon>Halobacteria</taxon>
        <taxon>Halobacteriales</taxon>
        <taxon>Haloferacaceae</taxon>
        <taxon>Natronocalculus</taxon>
    </lineage>
</organism>
<dbReference type="PANTHER" id="PTHR46268:SF24">
    <property type="entry name" value="UNIVERSAL STRESS PROTEIN"/>
    <property type="match status" value="1"/>
</dbReference>
<dbReference type="PANTHER" id="PTHR46268">
    <property type="entry name" value="STRESS RESPONSE PROTEIN NHAX"/>
    <property type="match status" value="1"/>
</dbReference>
<dbReference type="Proteomes" id="UP001203207">
    <property type="component" value="Unassembled WGS sequence"/>
</dbReference>
<evidence type="ECO:0000259" key="2">
    <source>
        <dbReference type="Pfam" id="PF00582"/>
    </source>
</evidence>
<reference evidence="3" key="2">
    <citation type="submission" date="2022-02" db="EMBL/GenBank/DDBJ databases">
        <authorList>
            <person name="Elcheninov A.G."/>
            <person name="Sorokin D.Y."/>
            <person name="Kublanov I.V."/>
        </authorList>
    </citation>
    <scope>NUCLEOTIDE SEQUENCE</scope>
    <source>
        <strain evidence="3">AArc-St2</strain>
    </source>
</reference>
<comment type="similarity">
    <text evidence="1">Belongs to the universal stress protein A family.</text>
</comment>
<dbReference type="CDD" id="cd00293">
    <property type="entry name" value="USP-like"/>
    <property type="match status" value="1"/>
</dbReference>
<reference evidence="3" key="1">
    <citation type="journal article" date="2022" name="Syst. Appl. Microbiol.">
        <title>Natronocalculus amylovorans gen. nov., sp. nov., and Natranaeroarchaeum aerophilus sp. nov., dominant culturable amylolytic natronoarchaea from hypersaline soda lakes in southwestern Siberia.</title>
        <authorList>
            <person name="Sorokin D.Y."/>
            <person name="Elcheninov A.G."/>
            <person name="Khizhniak T.V."/>
            <person name="Koenen M."/>
            <person name="Bale N.J."/>
            <person name="Damste J.S.S."/>
            <person name="Kublanov I.V."/>
        </authorList>
    </citation>
    <scope>NUCLEOTIDE SEQUENCE</scope>
    <source>
        <strain evidence="3">AArc-St2</strain>
    </source>
</reference>
<evidence type="ECO:0000256" key="1">
    <source>
        <dbReference type="ARBA" id="ARBA00008791"/>
    </source>
</evidence>
<dbReference type="EMBL" id="JAKRVX010000011">
    <property type="protein sequence ID" value="MCL9818407.1"/>
    <property type="molecule type" value="Genomic_DNA"/>
</dbReference>
<dbReference type="InterPro" id="IPR014729">
    <property type="entry name" value="Rossmann-like_a/b/a_fold"/>
</dbReference>
<comment type="caution">
    <text evidence="3">The sequence shown here is derived from an EMBL/GenBank/DDBJ whole genome shotgun (WGS) entry which is preliminary data.</text>
</comment>
<dbReference type="InterPro" id="IPR006015">
    <property type="entry name" value="Universal_stress_UspA"/>
</dbReference>
<keyword evidence="4" id="KW-1185">Reference proteome</keyword>
<evidence type="ECO:0000313" key="3">
    <source>
        <dbReference type="EMBL" id="MCL9818407.1"/>
    </source>
</evidence>
<name>A0AAE3FZT3_9EURY</name>
<dbReference type="PRINTS" id="PR01438">
    <property type="entry name" value="UNVRSLSTRESS"/>
</dbReference>
<dbReference type="RefSeq" id="WP_174653433.1">
    <property type="nucleotide sequence ID" value="NZ_JAKRVX010000011.1"/>
</dbReference>
<dbReference type="InterPro" id="IPR006016">
    <property type="entry name" value="UspA"/>
</dbReference>
<dbReference type="Gene3D" id="3.40.50.620">
    <property type="entry name" value="HUPs"/>
    <property type="match status" value="1"/>
</dbReference>
<dbReference type="SUPFAM" id="SSF52402">
    <property type="entry name" value="Adenine nucleotide alpha hydrolases-like"/>
    <property type="match status" value="1"/>
</dbReference>
<protein>
    <submittedName>
        <fullName evidence="3">Universal stress protein</fullName>
    </submittedName>
</protein>
<accession>A0AAE3FZT3</accession>
<feature type="domain" description="UspA" evidence="2">
    <location>
        <begin position="1"/>
        <end position="139"/>
    </location>
</feature>
<sequence>MSSRVLVAMDHSDMSEKALRYALSVHQDAKITVLHVVGEPSSMWGQAVSLALEDDIEQAARDRAKTVIETAEAIAAEYDTTIDTKVLVGHPARAIINHATNYDTVIIGSHGGTLAERLFVGNVAEQVFRRSPIPVTVVR</sequence>
<gene>
    <name evidence="3" type="ORF">AArcSt2_15810</name>
</gene>